<dbReference type="PANTHER" id="PTHR48081:SF8">
    <property type="entry name" value="ALPHA_BETA HYDROLASE FOLD-3 DOMAIN-CONTAINING PROTEIN-RELATED"/>
    <property type="match status" value="1"/>
</dbReference>
<dbReference type="Gene3D" id="3.40.50.1820">
    <property type="entry name" value="alpha/beta hydrolase"/>
    <property type="match status" value="1"/>
</dbReference>
<proteinExistence type="inferred from homology"/>
<dbReference type="PANTHER" id="PTHR48081">
    <property type="entry name" value="AB HYDROLASE SUPERFAMILY PROTEIN C4A8.06C"/>
    <property type="match status" value="1"/>
</dbReference>
<dbReference type="InterPro" id="IPR050300">
    <property type="entry name" value="GDXG_lipolytic_enzyme"/>
</dbReference>
<comment type="similarity">
    <text evidence="1">Belongs to the 'GDXG' lipolytic enzyme family.</text>
</comment>
<accession>A0A934V451</accession>
<sequence length="352" mass="37317">MAIPLHIRVQAAGAQLLYALPLPLRRAIAGRPIRVDGQELALDAQLLLRLQQLSGASLVSKDAAVGASRAALDLSRHLVSGKPVEPVATREFPIPAEHGEIPATLYTPQGLAPGSGLLVFYHGGGWVIGSRDSHDNTARFFAKHAGVRVLSVEYRLAPEHPFPAAQQDALTAFDHAHAKADELGADPDRIAVGGDSAGGNLSAVTAQVAVQRGGPAPAFQLLLYPGVDGTRRRRSRELFSNGFFLTDDQMTWFLDHYAPEGVDRADPRLSPLLTEDLTGLPPAYIATAGFDPLRDEGEAYAARLAEAGVPVALSRQADLIHGYANFLGVGTRFREATAEAAGALRMGLGLKG</sequence>
<gene>
    <name evidence="4" type="ORF">JHE00_12015</name>
</gene>
<keyword evidence="2 4" id="KW-0378">Hydrolase</keyword>
<comment type="caution">
    <text evidence="4">The sequence shown here is derived from an EMBL/GenBank/DDBJ whole genome shotgun (WGS) entry which is preliminary data.</text>
</comment>
<evidence type="ECO:0000256" key="1">
    <source>
        <dbReference type="ARBA" id="ARBA00010515"/>
    </source>
</evidence>
<evidence type="ECO:0000313" key="4">
    <source>
        <dbReference type="EMBL" id="MBK1785052.1"/>
    </source>
</evidence>
<feature type="domain" description="Alpha/beta hydrolase fold-3" evidence="3">
    <location>
        <begin position="118"/>
        <end position="324"/>
    </location>
</feature>
<protein>
    <submittedName>
        <fullName evidence="4">Alpha/beta hydrolase</fullName>
    </submittedName>
</protein>
<evidence type="ECO:0000313" key="5">
    <source>
        <dbReference type="Proteomes" id="UP000635245"/>
    </source>
</evidence>
<name>A0A934V451_9PSEU</name>
<dbReference type="RefSeq" id="WP_200317902.1">
    <property type="nucleotide sequence ID" value="NZ_JAENJH010000002.1"/>
</dbReference>
<dbReference type="GO" id="GO:0016787">
    <property type="term" value="F:hydrolase activity"/>
    <property type="evidence" value="ECO:0007669"/>
    <property type="project" value="UniProtKB-KW"/>
</dbReference>
<dbReference type="Pfam" id="PF07859">
    <property type="entry name" value="Abhydrolase_3"/>
    <property type="match status" value="1"/>
</dbReference>
<evidence type="ECO:0000256" key="2">
    <source>
        <dbReference type="ARBA" id="ARBA00022801"/>
    </source>
</evidence>
<dbReference type="InterPro" id="IPR013094">
    <property type="entry name" value="AB_hydrolase_3"/>
</dbReference>
<dbReference type="SUPFAM" id="SSF53474">
    <property type="entry name" value="alpha/beta-Hydrolases"/>
    <property type="match status" value="1"/>
</dbReference>
<dbReference type="InterPro" id="IPR029058">
    <property type="entry name" value="AB_hydrolase_fold"/>
</dbReference>
<organism evidence="4 5">
    <name type="scientific">Prauserella cavernicola</name>
    <dbReference type="NCBI Taxonomy" id="2800127"/>
    <lineage>
        <taxon>Bacteria</taxon>
        <taxon>Bacillati</taxon>
        <taxon>Actinomycetota</taxon>
        <taxon>Actinomycetes</taxon>
        <taxon>Pseudonocardiales</taxon>
        <taxon>Pseudonocardiaceae</taxon>
        <taxon>Prauserella</taxon>
    </lineage>
</organism>
<dbReference type="Proteomes" id="UP000635245">
    <property type="component" value="Unassembled WGS sequence"/>
</dbReference>
<dbReference type="AlphaFoldDB" id="A0A934V451"/>
<evidence type="ECO:0000259" key="3">
    <source>
        <dbReference type="Pfam" id="PF07859"/>
    </source>
</evidence>
<dbReference type="EMBL" id="JAENJH010000002">
    <property type="protein sequence ID" value="MBK1785052.1"/>
    <property type="molecule type" value="Genomic_DNA"/>
</dbReference>
<reference evidence="4" key="1">
    <citation type="submission" date="2020-12" db="EMBL/GenBank/DDBJ databases">
        <title>Prauserella sp. ASG 168, a novel actinomycete isolated from cave rock.</title>
        <authorList>
            <person name="Suriyachadkun C."/>
        </authorList>
    </citation>
    <scope>NUCLEOTIDE SEQUENCE</scope>
    <source>
        <strain evidence="4">ASG 168</strain>
    </source>
</reference>
<keyword evidence="5" id="KW-1185">Reference proteome</keyword>
<dbReference type="FunFam" id="3.40.50.1820:FF:000089">
    <property type="entry name" value="Alpha/beta hydrolase"/>
    <property type="match status" value="1"/>
</dbReference>